<evidence type="ECO:0000313" key="6">
    <source>
        <dbReference type="Proteomes" id="UP000027586"/>
    </source>
</evidence>
<evidence type="ECO:0000313" key="5">
    <source>
        <dbReference type="EMBL" id="CDH60847.1"/>
    </source>
</evidence>
<feature type="transmembrane region" description="Helical" evidence="3">
    <location>
        <begin position="170"/>
        <end position="192"/>
    </location>
</feature>
<accession>A0A068SG95</accession>
<name>A0A068SG95_9FUNG</name>
<evidence type="ECO:0000256" key="1">
    <source>
        <dbReference type="ARBA" id="ARBA00022729"/>
    </source>
</evidence>
<dbReference type="PANTHER" id="PTHR36721">
    <property type="entry name" value="PROLINE-RICH FAMILY PROTEIN"/>
    <property type="match status" value="1"/>
</dbReference>
<dbReference type="Pfam" id="PF10342">
    <property type="entry name" value="Kre9_KNH"/>
    <property type="match status" value="1"/>
</dbReference>
<evidence type="ECO:0000256" key="3">
    <source>
        <dbReference type="SAM" id="Phobius"/>
    </source>
</evidence>
<evidence type="ECO:0000259" key="4">
    <source>
        <dbReference type="Pfam" id="PF10342"/>
    </source>
</evidence>
<keyword evidence="6" id="KW-1185">Reference proteome</keyword>
<feature type="compositionally biased region" description="Low complexity" evidence="2">
    <location>
        <begin position="94"/>
        <end position="152"/>
    </location>
</feature>
<organism evidence="5 6">
    <name type="scientific">Lichtheimia corymbifera JMRC:FSU:9682</name>
    <dbReference type="NCBI Taxonomy" id="1263082"/>
    <lineage>
        <taxon>Eukaryota</taxon>
        <taxon>Fungi</taxon>
        <taxon>Fungi incertae sedis</taxon>
        <taxon>Mucoromycota</taxon>
        <taxon>Mucoromycotina</taxon>
        <taxon>Mucoromycetes</taxon>
        <taxon>Mucorales</taxon>
        <taxon>Lichtheimiaceae</taxon>
        <taxon>Lichtheimia</taxon>
    </lineage>
</organism>
<dbReference type="Proteomes" id="UP000027586">
    <property type="component" value="Unassembled WGS sequence"/>
</dbReference>
<feature type="region of interest" description="Disordered" evidence="2">
    <location>
        <begin position="82"/>
        <end position="164"/>
    </location>
</feature>
<dbReference type="InterPro" id="IPR018466">
    <property type="entry name" value="Kre9/Knh1-like_N"/>
</dbReference>
<reference evidence="5" key="1">
    <citation type="submission" date="2013-08" db="EMBL/GenBank/DDBJ databases">
        <title>Gene expansion shapes genome architecture in the human pathogen Lichtheimia corymbifera: an evolutionary genomics analysis in the ancient terrestrial Mucorales (Mucoromycotina).</title>
        <authorList>
            <person name="Schwartze V.U."/>
            <person name="Winter S."/>
            <person name="Shelest E."/>
            <person name="Marcet-Houben M."/>
            <person name="Horn F."/>
            <person name="Wehner S."/>
            <person name="Hoffmann K."/>
            <person name="Riege K."/>
            <person name="Sammeth M."/>
            <person name="Nowrousian M."/>
            <person name="Valiante V."/>
            <person name="Linde J."/>
            <person name="Jacobsen I.D."/>
            <person name="Marz M."/>
            <person name="Brakhage A.A."/>
            <person name="Gabaldon T."/>
            <person name="Bocker S."/>
            <person name="Voigt K."/>
        </authorList>
    </citation>
    <scope>NUCLEOTIDE SEQUENCE [LARGE SCALE GENOMIC DNA]</scope>
    <source>
        <strain evidence="5">FSU 9682</strain>
    </source>
</reference>
<evidence type="ECO:0000256" key="2">
    <source>
        <dbReference type="SAM" id="MobiDB-lite"/>
    </source>
</evidence>
<keyword evidence="3" id="KW-0812">Transmembrane</keyword>
<dbReference type="OrthoDB" id="2285269at2759"/>
<gene>
    <name evidence="5" type="ORF">LCOR_11623.1</name>
</gene>
<feature type="region of interest" description="Disordered" evidence="2">
    <location>
        <begin position="270"/>
        <end position="291"/>
    </location>
</feature>
<feature type="domain" description="Yeast cell wall synthesis Kre9/Knh1-like N-terminal" evidence="4">
    <location>
        <begin position="14"/>
        <end position="78"/>
    </location>
</feature>
<proteinExistence type="predicted"/>
<comment type="caution">
    <text evidence="5">The sequence shown here is derived from an EMBL/GenBank/DDBJ whole genome shotgun (WGS) entry which is preliminary data.</text>
</comment>
<dbReference type="EMBL" id="CBTN010000110">
    <property type="protein sequence ID" value="CDH60847.1"/>
    <property type="molecule type" value="Genomic_DNA"/>
</dbReference>
<dbReference type="STRING" id="1263082.A0A068SG95"/>
<sequence>MPLPHTLHAANVNLLVTWGDVGTVTTVNILLAKDEGKTIVATLASNVDAGSKSANVKMPSETPNGSDYFIVLQGNDNTSTTRGPITVIFGGDGSSSSSAAPSPSSSAVSSSASNSASSSSVASSSASSASSSSQSSSSASSSSDSNSPTATSDDSKDGENNNGGLTSGQVAGIVVGVVGAFAVAGIAGLFVFMTRRRRERDLQNKGAYYNHGDNDGGNDGYIIDQQPMVGAVPRYAPPTPSNFMRSDAYMMPPPSSATNITAAATIASSTQYSVSEKPHTPGTELHSPHQY</sequence>
<keyword evidence="3" id="KW-1133">Transmembrane helix</keyword>
<dbReference type="AlphaFoldDB" id="A0A068SG95"/>
<dbReference type="PANTHER" id="PTHR36721:SF15">
    <property type="entry name" value="EN_SPM-LIKE TRANSPOSON PROTEIN"/>
    <property type="match status" value="1"/>
</dbReference>
<keyword evidence="3" id="KW-0472">Membrane</keyword>
<protein>
    <recommendedName>
        <fullName evidence="4">Yeast cell wall synthesis Kre9/Knh1-like N-terminal domain-containing protein</fullName>
    </recommendedName>
</protein>
<dbReference type="VEuPathDB" id="FungiDB:LCOR_11623.1"/>
<keyword evidence="1" id="KW-0732">Signal</keyword>